<dbReference type="AlphaFoldDB" id="A0A450UKB5"/>
<proteinExistence type="predicted"/>
<evidence type="ECO:0000313" key="1">
    <source>
        <dbReference type="EMBL" id="VFJ92944.1"/>
    </source>
</evidence>
<organism evidence="1">
    <name type="scientific">Candidatus Kentrum sp. LFY</name>
    <dbReference type="NCBI Taxonomy" id="2126342"/>
    <lineage>
        <taxon>Bacteria</taxon>
        <taxon>Pseudomonadati</taxon>
        <taxon>Pseudomonadota</taxon>
        <taxon>Gammaproteobacteria</taxon>
        <taxon>Candidatus Kentrum</taxon>
    </lineage>
</organism>
<dbReference type="SUPFAM" id="SSF51197">
    <property type="entry name" value="Clavaminate synthase-like"/>
    <property type="match status" value="1"/>
</dbReference>
<gene>
    <name evidence="1" type="ORF">BECKLFY1418A_GA0070994_102723</name>
</gene>
<name>A0A450UKB5_9GAMM</name>
<dbReference type="InterPro" id="IPR027443">
    <property type="entry name" value="IPNS-like_sf"/>
</dbReference>
<accession>A0A450UKB5</accession>
<sequence>MSKQKTNRNTVGNVKPTPERIDFNRLISTETKEDLYESVEKAFGLDGLGGIVVTNIPGFKEAKEKVQRNTYRLSKEPKEVLQSITKKDASGLHEIGWSETGTNSPFGKSSTRFVTFNQAFHSGSPCEPIVFEDPRLGGEREAVWPATIPQFKEDLIKLNTLFMPAFLGFLKYFDKHLLHNVDKGKQGKFVDSFFEHHSFDNRLLVYSPLDELGPNAEDKDIWEHWHLDQCLITTIAHPIYFTKQGEIVELDNTALAIKDRHGREHQVVFSQDEFIAISGCSMFIESAGYIPGTPHVVRISEEIPNDLYRVQSVLFLEPDFNYRMNIPTGESLEEIIERDPCRYEYRETDFFRQDCYYKEFLDEVRKNNAGM</sequence>
<dbReference type="EMBL" id="CAADFH010000027">
    <property type="protein sequence ID" value="VFJ92944.1"/>
    <property type="molecule type" value="Genomic_DNA"/>
</dbReference>
<reference evidence="1" key="1">
    <citation type="submission" date="2019-02" db="EMBL/GenBank/DDBJ databases">
        <authorList>
            <person name="Gruber-Vodicka R. H."/>
            <person name="Seah K. B. B."/>
        </authorList>
    </citation>
    <scope>NUCLEOTIDE SEQUENCE</scope>
    <source>
        <strain evidence="1">BECK_M6</strain>
    </source>
</reference>
<protein>
    <recommendedName>
        <fullName evidence="2">Isopenicillin N synthase</fullName>
    </recommendedName>
</protein>
<dbReference type="PANTHER" id="PTHR48420">
    <property type="entry name" value="NON-HAEM DIOXYGENASE N-TERMINAL DOMAIN-CONTAINING PROTEIN"/>
    <property type="match status" value="1"/>
</dbReference>
<dbReference type="Gene3D" id="2.60.120.330">
    <property type="entry name" value="B-lactam Antibiotic, Isopenicillin N Synthase, Chain"/>
    <property type="match status" value="1"/>
</dbReference>
<evidence type="ECO:0008006" key="2">
    <source>
        <dbReference type="Google" id="ProtNLM"/>
    </source>
</evidence>
<dbReference type="PANTHER" id="PTHR48420:SF1">
    <property type="entry name" value="NON-HAEM DIOXYGENASE N-TERMINAL DOMAIN-CONTAINING PROTEIN"/>
    <property type="match status" value="1"/>
</dbReference>